<dbReference type="PANTHER" id="PTHR37302">
    <property type="entry name" value="SLR1116 PROTEIN"/>
    <property type="match status" value="1"/>
</dbReference>
<proteinExistence type="inferred from homology"/>
<evidence type="ECO:0000256" key="1">
    <source>
        <dbReference type="ARBA" id="ARBA00008635"/>
    </source>
</evidence>
<evidence type="ECO:0000313" key="4">
    <source>
        <dbReference type="Proteomes" id="UP001168540"/>
    </source>
</evidence>
<accession>A0ABT7XVF2</accession>
<gene>
    <name evidence="3" type="ORF">QU481_23545</name>
</gene>
<dbReference type="PANTHER" id="PTHR37302:SF1">
    <property type="entry name" value="PROTEIN DINB"/>
    <property type="match status" value="1"/>
</dbReference>
<evidence type="ECO:0000313" key="3">
    <source>
        <dbReference type="EMBL" id="MDN0077776.1"/>
    </source>
</evidence>
<dbReference type="EMBL" id="JAUEDK010000099">
    <property type="protein sequence ID" value="MDN0077776.1"/>
    <property type="molecule type" value="Genomic_DNA"/>
</dbReference>
<comment type="similarity">
    <text evidence="1">Belongs to the DinB family.</text>
</comment>
<dbReference type="InterPro" id="IPR007837">
    <property type="entry name" value="DinB"/>
</dbReference>
<dbReference type="RefSeq" id="WP_289832374.1">
    <property type="nucleotide sequence ID" value="NZ_JAUEDK010000099.1"/>
</dbReference>
<dbReference type="Proteomes" id="UP001168540">
    <property type="component" value="Unassembled WGS sequence"/>
</dbReference>
<protein>
    <submittedName>
        <fullName evidence="3">DinB family protein</fullName>
    </submittedName>
</protein>
<dbReference type="SUPFAM" id="SSF109854">
    <property type="entry name" value="DinB/YfiT-like putative metalloenzymes"/>
    <property type="match status" value="1"/>
</dbReference>
<keyword evidence="2" id="KW-0479">Metal-binding</keyword>
<dbReference type="InterPro" id="IPR034660">
    <property type="entry name" value="DinB/YfiT-like"/>
</dbReference>
<evidence type="ECO:0000256" key="2">
    <source>
        <dbReference type="ARBA" id="ARBA00022723"/>
    </source>
</evidence>
<dbReference type="Gene3D" id="1.20.120.450">
    <property type="entry name" value="dinb family like domain"/>
    <property type="match status" value="1"/>
</dbReference>
<comment type="caution">
    <text evidence="3">The sequence shown here is derived from an EMBL/GenBank/DDBJ whole genome shotgun (WGS) entry which is preliminary data.</text>
</comment>
<organism evidence="3 4">
    <name type="scientific">Crenobacter oryzisoli</name>
    <dbReference type="NCBI Taxonomy" id="3056844"/>
    <lineage>
        <taxon>Bacteria</taxon>
        <taxon>Pseudomonadati</taxon>
        <taxon>Pseudomonadota</taxon>
        <taxon>Betaproteobacteria</taxon>
        <taxon>Neisseriales</taxon>
        <taxon>Neisseriaceae</taxon>
        <taxon>Crenobacter</taxon>
    </lineage>
</organism>
<keyword evidence="4" id="KW-1185">Reference proteome</keyword>
<name>A0ABT7XVF2_9NEIS</name>
<dbReference type="Pfam" id="PF05163">
    <property type="entry name" value="DinB"/>
    <property type="match status" value="1"/>
</dbReference>
<reference evidence="3" key="1">
    <citation type="submission" date="2023-06" db="EMBL/GenBank/DDBJ databases">
        <authorList>
            <person name="Zhang S."/>
        </authorList>
    </citation>
    <scope>NUCLEOTIDE SEQUENCE</scope>
    <source>
        <strain evidence="3">SG2303</strain>
    </source>
</reference>
<sequence length="165" mass="18922">MSVLLKSFQYKAWANKRTLEAIKRIDSSEFPSTISFVKQQLNHMIIVEELFKARLMGVESPHKTTNTTTLPSLDQLERRIETSDAWYYSYASQLQDQHEELVTFQFVDGLQGSMSRAEILFHIINHGTYHRGAIGHALDLCSVAHPADTYTVFIHAAEPDRRLAR</sequence>